<dbReference type="InterPro" id="IPR006680">
    <property type="entry name" value="Amidohydro-rel"/>
</dbReference>
<dbReference type="PANTHER" id="PTHR43135:SF3">
    <property type="entry name" value="ALPHA-D-RIBOSE 1-METHYLPHOSPHONATE 5-TRIPHOSPHATE DIPHOSPHATASE"/>
    <property type="match status" value="1"/>
</dbReference>
<keyword evidence="3" id="KW-1185">Reference proteome</keyword>
<dbReference type="SUPFAM" id="SSF51556">
    <property type="entry name" value="Metallo-dependent hydrolases"/>
    <property type="match status" value="1"/>
</dbReference>
<dbReference type="Gene3D" id="2.30.40.10">
    <property type="entry name" value="Urease, subunit C, domain 1"/>
    <property type="match status" value="1"/>
</dbReference>
<dbReference type="RefSeq" id="WP_229674470.1">
    <property type="nucleotide sequence ID" value="NZ_BMNA01000006.1"/>
</dbReference>
<accession>A0A917WJC3</accession>
<feature type="domain" description="Amidohydrolase-related" evidence="1">
    <location>
        <begin position="75"/>
        <end position="414"/>
    </location>
</feature>
<dbReference type="InterPro" id="IPR011059">
    <property type="entry name" value="Metal-dep_hydrolase_composite"/>
</dbReference>
<dbReference type="InterPro" id="IPR051781">
    <property type="entry name" value="Metallo-dep_Hydrolase"/>
</dbReference>
<dbReference type="GO" id="GO:0016810">
    <property type="term" value="F:hydrolase activity, acting on carbon-nitrogen (but not peptide) bonds"/>
    <property type="evidence" value="ECO:0007669"/>
    <property type="project" value="InterPro"/>
</dbReference>
<dbReference type="PANTHER" id="PTHR43135">
    <property type="entry name" value="ALPHA-D-RIBOSE 1-METHYLPHOSPHONATE 5-TRIPHOSPHATE DIPHOSPHATASE"/>
    <property type="match status" value="1"/>
</dbReference>
<sequence length="427" mass="44148">MHATPTAGSADGAAPSTVWRGARLAGGAAPGADAQADAVWVTGGRIAAVGSADRVLDQAREAGPATVVDLDGAVLAPGLVNMHVHLGLGLPGPMADALHAANLAELVLLMADAARRTLHAGVTTARLVGESRYADMALRRAIDTGAVPGPHLVTAGHALCCTGGHGHDADGMEADGADGFRRATREQLRAGADLIKVCISGGIAGEHEAIDTPQLTDEEMAAVLSVAHDWGRLVTAHAGPADAIQRAVRLGLDGVEHGYRMDRATTDLLAEHGVWYVPTITVSRCEEFFDLHRVPRWMKERALAAGPDHWQSLQNAIASGVPIAMGSDMPPFAPFDGTTATVREMEFMVEAGMSDAAVFAAATSEAARYLGTPDELGSLVPGARADLLVLDGDPAADVSALRGLHAVLKNGDIVRDDRHLAARAVAA</sequence>
<dbReference type="Pfam" id="PF01979">
    <property type="entry name" value="Amidohydro_1"/>
    <property type="match status" value="1"/>
</dbReference>
<dbReference type="SUPFAM" id="SSF51338">
    <property type="entry name" value="Composite domain of metallo-dependent hydrolases"/>
    <property type="match status" value="1"/>
</dbReference>
<dbReference type="InterPro" id="IPR057744">
    <property type="entry name" value="OTAase-like"/>
</dbReference>
<comment type="caution">
    <text evidence="2">The sequence shown here is derived from an EMBL/GenBank/DDBJ whole genome shotgun (WGS) entry which is preliminary data.</text>
</comment>
<dbReference type="AlphaFoldDB" id="A0A917WJC3"/>
<dbReference type="InterPro" id="IPR032466">
    <property type="entry name" value="Metal_Hydrolase"/>
</dbReference>
<evidence type="ECO:0000259" key="1">
    <source>
        <dbReference type="Pfam" id="PF01979"/>
    </source>
</evidence>
<proteinExistence type="predicted"/>
<gene>
    <name evidence="2" type="ORF">GCM10011594_30280</name>
</gene>
<evidence type="ECO:0000313" key="3">
    <source>
        <dbReference type="Proteomes" id="UP000655208"/>
    </source>
</evidence>
<reference evidence="2" key="2">
    <citation type="submission" date="2020-09" db="EMBL/GenBank/DDBJ databases">
        <authorList>
            <person name="Sun Q."/>
            <person name="Zhou Y."/>
        </authorList>
    </citation>
    <scope>NUCLEOTIDE SEQUENCE</scope>
    <source>
        <strain evidence="2">CGMCC 4.7308</strain>
    </source>
</reference>
<protein>
    <submittedName>
        <fullName evidence="2">Xaa-Pro dipeptidase</fullName>
    </submittedName>
</protein>
<name>A0A917WJC3_9ACTN</name>
<evidence type="ECO:0000313" key="2">
    <source>
        <dbReference type="EMBL" id="GGM08239.1"/>
    </source>
</evidence>
<dbReference type="Proteomes" id="UP000655208">
    <property type="component" value="Unassembled WGS sequence"/>
</dbReference>
<dbReference type="Gene3D" id="3.20.20.140">
    <property type="entry name" value="Metal-dependent hydrolases"/>
    <property type="match status" value="1"/>
</dbReference>
<organism evidence="2 3">
    <name type="scientific">Nakamurella endophytica</name>
    <dbReference type="NCBI Taxonomy" id="1748367"/>
    <lineage>
        <taxon>Bacteria</taxon>
        <taxon>Bacillati</taxon>
        <taxon>Actinomycetota</taxon>
        <taxon>Actinomycetes</taxon>
        <taxon>Nakamurellales</taxon>
        <taxon>Nakamurellaceae</taxon>
        <taxon>Nakamurella</taxon>
    </lineage>
</organism>
<dbReference type="EMBL" id="BMNA01000006">
    <property type="protein sequence ID" value="GGM08239.1"/>
    <property type="molecule type" value="Genomic_DNA"/>
</dbReference>
<dbReference type="CDD" id="cd01299">
    <property type="entry name" value="Met_dep_hydrolase_A"/>
    <property type="match status" value="1"/>
</dbReference>
<reference evidence="2" key="1">
    <citation type="journal article" date="2014" name="Int. J. Syst. Evol. Microbiol.">
        <title>Complete genome sequence of Corynebacterium casei LMG S-19264T (=DSM 44701T), isolated from a smear-ripened cheese.</title>
        <authorList>
            <consortium name="US DOE Joint Genome Institute (JGI-PGF)"/>
            <person name="Walter F."/>
            <person name="Albersmeier A."/>
            <person name="Kalinowski J."/>
            <person name="Ruckert C."/>
        </authorList>
    </citation>
    <scope>NUCLEOTIDE SEQUENCE</scope>
    <source>
        <strain evidence="2">CGMCC 4.7308</strain>
    </source>
</reference>